<name>A0AAE1A2U8_9GAST</name>
<evidence type="ECO:0000313" key="2">
    <source>
        <dbReference type="Proteomes" id="UP001283361"/>
    </source>
</evidence>
<keyword evidence="2" id="KW-1185">Reference proteome</keyword>
<dbReference type="AlphaFoldDB" id="A0AAE1A2U8"/>
<proteinExistence type="predicted"/>
<sequence length="84" mass="9455">MLGPVHISTECSWTKMLLECSQERNLPCQKLSYQSWRDSAEAWCVLLTPLAPTGWRQKTNMGGKTTPRIIIEMGGGESVFRAKL</sequence>
<dbReference type="EMBL" id="JAWDGP010002758">
    <property type="protein sequence ID" value="KAK3780155.1"/>
    <property type="molecule type" value="Genomic_DNA"/>
</dbReference>
<organism evidence="1 2">
    <name type="scientific">Elysia crispata</name>
    <name type="common">lettuce slug</name>
    <dbReference type="NCBI Taxonomy" id="231223"/>
    <lineage>
        <taxon>Eukaryota</taxon>
        <taxon>Metazoa</taxon>
        <taxon>Spiralia</taxon>
        <taxon>Lophotrochozoa</taxon>
        <taxon>Mollusca</taxon>
        <taxon>Gastropoda</taxon>
        <taxon>Heterobranchia</taxon>
        <taxon>Euthyneura</taxon>
        <taxon>Panpulmonata</taxon>
        <taxon>Sacoglossa</taxon>
        <taxon>Placobranchoidea</taxon>
        <taxon>Plakobranchidae</taxon>
        <taxon>Elysia</taxon>
    </lineage>
</organism>
<comment type="caution">
    <text evidence="1">The sequence shown here is derived from an EMBL/GenBank/DDBJ whole genome shotgun (WGS) entry which is preliminary data.</text>
</comment>
<gene>
    <name evidence="1" type="ORF">RRG08_051633</name>
</gene>
<accession>A0AAE1A2U8</accession>
<evidence type="ECO:0000313" key="1">
    <source>
        <dbReference type="EMBL" id="KAK3780155.1"/>
    </source>
</evidence>
<reference evidence="1" key="1">
    <citation type="journal article" date="2023" name="G3 (Bethesda)">
        <title>A reference genome for the long-term kleptoplast-retaining sea slug Elysia crispata morphotype clarki.</title>
        <authorList>
            <person name="Eastman K.E."/>
            <person name="Pendleton A.L."/>
            <person name="Shaikh M.A."/>
            <person name="Suttiyut T."/>
            <person name="Ogas R."/>
            <person name="Tomko P."/>
            <person name="Gavelis G."/>
            <person name="Widhalm J.R."/>
            <person name="Wisecaver J.H."/>
        </authorList>
    </citation>
    <scope>NUCLEOTIDE SEQUENCE</scope>
    <source>
        <strain evidence="1">ECLA1</strain>
    </source>
</reference>
<protein>
    <submittedName>
        <fullName evidence="1">Uncharacterized protein</fullName>
    </submittedName>
</protein>
<dbReference type="Proteomes" id="UP001283361">
    <property type="component" value="Unassembled WGS sequence"/>
</dbReference>